<keyword evidence="5" id="KW-0175">Coiled coil</keyword>
<evidence type="ECO:0000256" key="2">
    <source>
        <dbReference type="ARBA" id="ARBA00022448"/>
    </source>
</evidence>
<evidence type="ECO:0000256" key="4">
    <source>
        <dbReference type="ARBA" id="ARBA00023136"/>
    </source>
</evidence>
<feature type="chain" id="PRO_5015121604" evidence="6">
    <location>
        <begin position="23"/>
        <end position="300"/>
    </location>
</feature>
<dbReference type="AlphaFoldDB" id="A0A2P8H8L7"/>
<protein>
    <submittedName>
        <fullName evidence="8">Glycine betaine/proline transport system substrate-binding protein</fullName>
    </submittedName>
</protein>
<dbReference type="RefSeq" id="WP_106589647.1">
    <property type="nucleotide sequence ID" value="NZ_PYAV01000014.1"/>
</dbReference>
<evidence type="ECO:0000313" key="9">
    <source>
        <dbReference type="Proteomes" id="UP000242310"/>
    </source>
</evidence>
<evidence type="ECO:0000256" key="5">
    <source>
        <dbReference type="SAM" id="Coils"/>
    </source>
</evidence>
<keyword evidence="2" id="KW-0813">Transport</keyword>
<feature type="coiled-coil region" evidence="5">
    <location>
        <begin position="253"/>
        <end position="287"/>
    </location>
</feature>
<dbReference type="GO" id="GO:0031460">
    <property type="term" value="P:glycine betaine transport"/>
    <property type="evidence" value="ECO:0007669"/>
    <property type="project" value="TreeGrafter"/>
</dbReference>
<dbReference type="Proteomes" id="UP000242310">
    <property type="component" value="Unassembled WGS sequence"/>
</dbReference>
<evidence type="ECO:0000313" key="8">
    <source>
        <dbReference type="EMBL" id="PSL42576.1"/>
    </source>
</evidence>
<evidence type="ECO:0000256" key="1">
    <source>
        <dbReference type="ARBA" id="ARBA00004236"/>
    </source>
</evidence>
<dbReference type="PANTHER" id="PTHR47737:SF1">
    <property type="entry name" value="GLYCINE BETAINE_PROLINE BETAINE TRANSPORT SYSTEM PERMEASE PROTEIN PROW"/>
    <property type="match status" value="1"/>
</dbReference>
<dbReference type="SUPFAM" id="SSF53850">
    <property type="entry name" value="Periplasmic binding protein-like II"/>
    <property type="match status" value="1"/>
</dbReference>
<dbReference type="PROSITE" id="PS51257">
    <property type="entry name" value="PROKAR_LIPOPROTEIN"/>
    <property type="match status" value="1"/>
</dbReference>
<evidence type="ECO:0000256" key="6">
    <source>
        <dbReference type="SAM" id="SignalP"/>
    </source>
</evidence>
<dbReference type="GO" id="GO:0015871">
    <property type="term" value="P:choline transport"/>
    <property type="evidence" value="ECO:0007669"/>
    <property type="project" value="TreeGrafter"/>
</dbReference>
<dbReference type="Gene3D" id="3.40.190.100">
    <property type="entry name" value="Glycine betaine-binding periplasmic protein, domain 2"/>
    <property type="match status" value="1"/>
</dbReference>
<comment type="caution">
    <text evidence="8">The sequence shown here is derived from an EMBL/GenBank/DDBJ whole genome shotgun (WGS) entry which is preliminary data.</text>
</comment>
<dbReference type="GO" id="GO:0005275">
    <property type="term" value="F:amine transmembrane transporter activity"/>
    <property type="evidence" value="ECO:0007669"/>
    <property type="project" value="TreeGrafter"/>
</dbReference>
<dbReference type="InterPro" id="IPR007210">
    <property type="entry name" value="ABC_Gly_betaine_transp_sub-bd"/>
</dbReference>
<dbReference type="OrthoDB" id="9787902at2"/>
<dbReference type="EMBL" id="PYAV01000014">
    <property type="protein sequence ID" value="PSL42576.1"/>
    <property type="molecule type" value="Genomic_DNA"/>
</dbReference>
<dbReference type="Gene3D" id="3.40.190.10">
    <property type="entry name" value="Periplasmic binding protein-like II"/>
    <property type="match status" value="1"/>
</dbReference>
<name>A0A2P8H8L7_9BACI</name>
<proteinExistence type="predicted"/>
<comment type="subcellular location">
    <subcellularLocation>
        <location evidence="1">Cell membrane</location>
    </subcellularLocation>
</comment>
<dbReference type="CDD" id="cd13639">
    <property type="entry name" value="PBP2_OpuAC_like"/>
    <property type="match status" value="1"/>
</dbReference>
<accession>A0A2P8H8L7</accession>
<keyword evidence="3" id="KW-1003">Cell membrane</keyword>
<evidence type="ECO:0000256" key="3">
    <source>
        <dbReference type="ARBA" id="ARBA00022475"/>
    </source>
</evidence>
<dbReference type="GO" id="GO:0015226">
    <property type="term" value="F:carnitine transmembrane transporter activity"/>
    <property type="evidence" value="ECO:0007669"/>
    <property type="project" value="TreeGrafter"/>
</dbReference>
<feature type="domain" description="ABC-type glycine betaine transport system substrate-binding" evidence="7">
    <location>
        <begin position="45"/>
        <end position="287"/>
    </location>
</feature>
<organism evidence="8 9">
    <name type="scientific">Salsuginibacillus halophilus</name>
    <dbReference type="NCBI Taxonomy" id="517424"/>
    <lineage>
        <taxon>Bacteria</taxon>
        <taxon>Bacillati</taxon>
        <taxon>Bacillota</taxon>
        <taxon>Bacilli</taxon>
        <taxon>Bacillales</taxon>
        <taxon>Bacillaceae</taxon>
        <taxon>Salsuginibacillus</taxon>
    </lineage>
</organism>
<feature type="signal peptide" evidence="6">
    <location>
        <begin position="1"/>
        <end position="22"/>
    </location>
</feature>
<dbReference type="Pfam" id="PF04069">
    <property type="entry name" value="OpuAC"/>
    <property type="match status" value="1"/>
</dbReference>
<gene>
    <name evidence="8" type="ORF">B0H94_11450</name>
</gene>
<sequence length="300" mass="33594">MKKSVLTLVTTSAVLAALTACGENEDVDGLSDEVDDGDDNGGQEEIAFGVTPWTSTVPPTEVAAIVVEEMGYDTAQTEADAGNVYTGLSGGDLDVFMDGWFPVHDNYIEQYEDTIEKTALSYDDAEAGWVVPEYMDDIDSIEDIQGEEDSFGNEFYGIEEGASVTEVNDDVIEEYELDMTQVNSSEGGMIAESMRLMESEEPVAFYGWRPHSKFYELDIKIIDDDRGFFDDDEVHVVTNNELADQAPDVYEFLSNWSMDIDEIESMIVEIEEEGRDAREVAEEWVEENRDEIDEMIPEDE</sequence>
<dbReference type="PANTHER" id="PTHR47737">
    <property type="entry name" value="GLYCINE BETAINE/PROLINE BETAINE TRANSPORT SYSTEM PERMEASE PROTEIN PROW"/>
    <property type="match status" value="1"/>
</dbReference>
<keyword evidence="4" id="KW-0472">Membrane</keyword>
<keyword evidence="9" id="KW-1185">Reference proteome</keyword>
<keyword evidence="6" id="KW-0732">Signal</keyword>
<reference evidence="8 9" key="1">
    <citation type="submission" date="2018-03" db="EMBL/GenBank/DDBJ databases">
        <title>Genomic Encyclopedia of Type Strains, Phase III (KMG-III): the genomes of soil and plant-associated and newly described type strains.</title>
        <authorList>
            <person name="Whitman W."/>
        </authorList>
    </citation>
    <scope>NUCLEOTIDE SEQUENCE [LARGE SCALE GENOMIC DNA]</scope>
    <source>
        <strain evidence="8 9">CGMCC 1.07653</strain>
    </source>
</reference>
<evidence type="ECO:0000259" key="7">
    <source>
        <dbReference type="Pfam" id="PF04069"/>
    </source>
</evidence>
<dbReference type="GO" id="GO:0043190">
    <property type="term" value="C:ATP-binding cassette (ABC) transporter complex"/>
    <property type="evidence" value="ECO:0007669"/>
    <property type="project" value="InterPro"/>
</dbReference>